<evidence type="ECO:0000256" key="2">
    <source>
        <dbReference type="PROSITE-ProRule" id="PRU00169"/>
    </source>
</evidence>
<evidence type="ECO:0000256" key="1">
    <source>
        <dbReference type="ARBA" id="ARBA00022553"/>
    </source>
</evidence>
<evidence type="ECO:0000256" key="3">
    <source>
        <dbReference type="SAM" id="Phobius"/>
    </source>
</evidence>
<name>A0A8S1MSA3_9CILI</name>
<keyword evidence="7" id="KW-1185">Reference proteome</keyword>
<dbReference type="AlphaFoldDB" id="A0A8S1MSA3"/>
<dbReference type="PROSITE" id="PS50109">
    <property type="entry name" value="HIS_KIN"/>
    <property type="match status" value="1"/>
</dbReference>
<dbReference type="Pfam" id="PF00072">
    <property type="entry name" value="Response_reg"/>
    <property type="match status" value="1"/>
</dbReference>
<dbReference type="PROSITE" id="PS50110">
    <property type="entry name" value="RESPONSE_REGULATORY"/>
    <property type="match status" value="1"/>
</dbReference>
<keyword evidence="3" id="KW-1133">Transmembrane helix</keyword>
<evidence type="ECO:0000313" key="6">
    <source>
        <dbReference type="EMBL" id="CAD8077804.1"/>
    </source>
</evidence>
<accession>A0A8S1MSA3</accession>
<dbReference type="GO" id="GO:0000160">
    <property type="term" value="P:phosphorelay signal transduction system"/>
    <property type="evidence" value="ECO:0007669"/>
    <property type="project" value="InterPro"/>
</dbReference>
<keyword evidence="3" id="KW-0812">Transmembrane</keyword>
<protein>
    <submittedName>
        <fullName evidence="6">Uncharacterized protein</fullName>
    </submittedName>
</protein>
<dbReference type="EMBL" id="CAJJDN010000036">
    <property type="protein sequence ID" value="CAD8077804.1"/>
    <property type="molecule type" value="Genomic_DNA"/>
</dbReference>
<feature type="modified residue" description="4-aspartylphosphate" evidence="2">
    <location>
        <position position="733"/>
    </location>
</feature>
<proteinExistence type="predicted"/>
<dbReference type="CDD" id="cd17546">
    <property type="entry name" value="REC_hyHK_CKI1_RcsC-like"/>
    <property type="match status" value="1"/>
</dbReference>
<reference evidence="6" key="1">
    <citation type="submission" date="2021-01" db="EMBL/GenBank/DDBJ databases">
        <authorList>
            <consortium name="Genoscope - CEA"/>
            <person name="William W."/>
        </authorList>
    </citation>
    <scope>NUCLEOTIDE SEQUENCE</scope>
</reference>
<keyword evidence="3" id="KW-0472">Membrane</keyword>
<feature type="domain" description="Histidine kinase" evidence="4">
    <location>
        <begin position="306"/>
        <end position="522"/>
    </location>
</feature>
<dbReference type="Proteomes" id="UP000692954">
    <property type="component" value="Unassembled WGS sequence"/>
</dbReference>
<dbReference type="InterPro" id="IPR005467">
    <property type="entry name" value="His_kinase_dom"/>
</dbReference>
<dbReference type="InterPro" id="IPR003594">
    <property type="entry name" value="HATPase_dom"/>
</dbReference>
<dbReference type="OrthoDB" id="300771at2759"/>
<dbReference type="PANTHER" id="PTHR43719">
    <property type="entry name" value="TWO-COMPONENT HISTIDINE KINASE"/>
    <property type="match status" value="1"/>
</dbReference>
<keyword evidence="1 2" id="KW-0597">Phosphoprotein</keyword>
<dbReference type="PANTHER" id="PTHR43719:SF28">
    <property type="entry name" value="PEROXIDE STRESS-ACTIVATED HISTIDINE KINASE MAK1-RELATED"/>
    <property type="match status" value="1"/>
</dbReference>
<dbReference type="InterPro" id="IPR050956">
    <property type="entry name" value="2C_system_His_kinase"/>
</dbReference>
<feature type="transmembrane region" description="Helical" evidence="3">
    <location>
        <begin position="32"/>
        <end position="49"/>
    </location>
</feature>
<gene>
    <name evidence="6" type="ORF">PSON_ATCC_30995.1.T0360325</name>
</gene>
<sequence length="831" mass="97327">MYISKEKRMRVLLSILSIIDFGYCFDNITYIAVIISSLLVLCSIVSLIFNNDKCLSIIIIILYYGKDLILYGPSRTWPLLYLLKLVGTPKYFFLLLFSNQIVFDSLDSLWVYNVKRKDHNCIQLILILLLEGYSQYIKQKSYYQCLKLLIKQFKQECVLQIFDQNQKSINENNHQLPFSNRLQTENTLIWSPRGDQINLFQEDKDIVYKLFLNNDLGLSIDSNPQQLQQQLTFRSSKELLHFLSKNTHYFILAIYNDPLLNTKFQYQVKYFQINNQQILSFQKLDNGLIVRQNHKILKYKQNLINIFNHKLKTPLNSAIGHLITAKDDDQVIDQIKKLYLQPALLNCRLQLYLVQDILDYLSIDIEQLPLMNNKTNLKTLLLEVYDLIEYQCKLKNIDILFKINNENFKKIDPKSLFVYTDSNKLIRVLLNILNNSYRFTDEGGCIILDIRLDQMNKITYFSITDSGQGMDEEQIKKLNCQLKTFENITFNKLNKQQDNNRNIKLGLSLFLANKLIKLLSGDNSCLQLRVSNDQLLFSFSISDIKEIQSASSLGKSKHNNFVNQKSLRSLHNKFNSQSSPRISKFKQSSQRQIDIKNYNSLRLIQQSDIYNEPQPQVPNQITIHQNNSKFHQQRIRMKTIKKSLDSQFRSRATSFRTHQIEQIIRSEQFQQQQQQIQTDEYILIVDDEPFNHETLCMMLKNMGFKNFLKAFNGQQCLDIVIQNHNKIHMIMMDIDMPIMNGIDTTKQLENLISNNTICYIPIIGCTAHEDYQSHLQCFDAGMIHVVVKPVFIKSIQEALNKISELKSNETIKEDTSSYVINRIQSQSSNFQ</sequence>
<evidence type="ECO:0000259" key="5">
    <source>
        <dbReference type="PROSITE" id="PS50110"/>
    </source>
</evidence>
<dbReference type="Pfam" id="PF02518">
    <property type="entry name" value="HATPase_c"/>
    <property type="match status" value="1"/>
</dbReference>
<dbReference type="SMART" id="SM00448">
    <property type="entry name" value="REC"/>
    <property type="match status" value="1"/>
</dbReference>
<dbReference type="InterPro" id="IPR001789">
    <property type="entry name" value="Sig_transdc_resp-reg_receiver"/>
</dbReference>
<dbReference type="SMART" id="SM00387">
    <property type="entry name" value="HATPase_c"/>
    <property type="match status" value="1"/>
</dbReference>
<comment type="caution">
    <text evidence="6">The sequence shown here is derived from an EMBL/GenBank/DDBJ whole genome shotgun (WGS) entry which is preliminary data.</text>
</comment>
<evidence type="ECO:0000313" key="7">
    <source>
        <dbReference type="Proteomes" id="UP000692954"/>
    </source>
</evidence>
<organism evidence="6 7">
    <name type="scientific">Paramecium sonneborni</name>
    <dbReference type="NCBI Taxonomy" id="65129"/>
    <lineage>
        <taxon>Eukaryota</taxon>
        <taxon>Sar</taxon>
        <taxon>Alveolata</taxon>
        <taxon>Ciliophora</taxon>
        <taxon>Intramacronucleata</taxon>
        <taxon>Oligohymenophorea</taxon>
        <taxon>Peniculida</taxon>
        <taxon>Parameciidae</taxon>
        <taxon>Paramecium</taxon>
    </lineage>
</organism>
<feature type="domain" description="Response regulatory" evidence="5">
    <location>
        <begin position="681"/>
        <end position="803"/>
    </location>
</feature>
<evidence type="ECO:0000259" key="4">
    <source>
        <dbReference type="PROSITE" id="PS50109"/>
    </source>
</evidence>